<feature type="binding site" evidence="9">
    <location>
        <position position="17"/>
    </location>
    <ligand>
        <name>NADPH</name>
        <dbReference type="ChEBI" id="CHEBI:57783"/>
    </ligand>
</feature>
<evidence type="ECO:0000259" key="10">
    <source>
        <dbReference type="Pfam" id="PF02670"/>
    </source>
</evidence>
<dbReference type="InterPro" id="IPR013512">
    <property type="entry name" value="DXP_reductoisomerase_N"/>
</dbReference>
<comment type="catalytic activity">
    <reaction evidence="8">
        <text>2-C-methyl-D-erythritol 4-phosphate + NADP(+) = 1-deoxy-D-xylulose 5-phosphate + NADPH + H(+)</text>
        <dbReference type="Rhea" id="RHEA:13717"/>
        <dbReference type="ChEBI" id="CHEBI:15378"/>
        <dbReference type="ChEBI" id="CHEBI:57783"/>
        <dbReference type="ChEBI" id="CHEBI:57792"/>
        <dbReference type="ChEBI" id="CHEBI:58262"/>
        <dbReference type="ChEBI" id="CHEBI:58349"/>
        <dbReference type="EC" id="1.1.1.267"/>
    </reaction>
    <physiologicalReaction direction="right-to-left" evidence="8">
        <dbReference type="Rhea" id="RHEA:13719"/>
    </physiologicalReaction>
</comment>
<evidence type="ECO:0000256" key="1">
    <source>
        <dbReference type="ARBA" id="ARBA00005094"/>
    </source>
</evidence>
<feature type="binding site" evidence="9">
    <location>
        <position position="142"/>
    </location>
    <ligand>
        <name>NADPH</name>
        <dbReference type="ChEBI" id="CHEBI:57783"/>
    </ligand>
</feature>
<dbReference type="HAMAP" id="MF_00183">
    <property type="entry name" value="DXP_reductoisom"/>
    <property type="match status" value="1"/>
</dbReference>
<dbReference type="InterPro" id="IPR036291">
    <property type="entry name" value="NAD(P)-bd_dom_sf"/>
</dbReference>
<dbReference type="Gene3D" id="3.40.50.720">
    <property type="entry name" value="NAD(P)-binding Rossmann-like Domain"/>
    <property type="match status" value="1"/>
</dbReference>
<protein>
    <recommendedName>
        <fullName evidence="9">1-deoxy-D-xylulose 5-phosphate reductoisomerase</fullName>
        <shortName evidence="9">DXP reductoisomerase</shortName>
        <ecNumber evidence="9">1.1.1.267</ecNumber>
    </recommendedName>
    <alternativeName>
        <fullName evidence="9">1-deoxyxylulose-5-phosphate reductoisomerase</fullName>
    </alternativeName>
    <alternativeName>
        <fullName evidence="9">2-C-methyl-D-erythritol 4-phosphate synthase</fullName>
    </alternativeName>
</protein>
<dbReference type="EMBL" id="JAEACQ010000193">
    <property type="protein sequence ID" value="MBL7628639.1"/>
    <property type="molecule type" value="Genomic_DNA"/>
</dbReference>
<keyword evidence="7 9" id="KW-0414">Isoprene biosynthesis</keyword>
<feature type="binding site" evidence="9">
    <location>
        <position position="192"/>
    </location>
    <ligand>
        <name>1-deoxy-D-xylulose 5-phosphate</name>
        <dbReference type="ChEBI" id="CHEBI:57792"/>
    </ligand>
</feature>
<dbReference type="PIRSF" id="PIRSF006205">
    <property type="entry name" value="Dxp_reductismrs"/>
    <property type="match status" value="1"/>
</dbReference>
<reference evidence="13" key="1">
    <citation type="submission" date="2020-12" db="EMBL/GenBank/DDBJ databases">
        <title>Genomic characterization of non-nitrogen-fixing Frankia strains.</title>
        <authorList>
            <person name="Carlos-Shanley C."/>
            <person name="Guerra T."/>
            <person name="Hahn D."/>
        </authorList>
    </citation>
    <scope>NUCLEOTIDE SEQUENCE</scope>
    <source>
        <strain evidence="13">CN6</strain>
    </source>
</reference>
<feature type="binding site" evidence="9">
    <location>
        <position position="166"/>
    </location>
    <ligand>
        <name>Mn(2+)</name>
        <dbReference type="ChEBI" id="CHEBI:29035"/>
    </ligand>
</feature>
<name>A0A937RGV8_9ACTN</name>
<feature type="binding site" evidence="9">
    <location>
        <position position="141"/>
    </location>
    <ligand>
        <name>1-deoxy-D-xylulose 5-phosphate</name>
        <dbReference type="ChEBI" id="CHEBI:57792"/>
    </ligand>
</feature>
<evidence type="ECO:0000256" key="3">
    <source>
        <dbReference type="ARBA" id="ARBA00022723"/>
    </source>
</evidence>
<feature type="domain" description="DXP reductoisomerase C-terminal" evidence="12">
    <location>
        <begin position="278"/>
        <end position="393"/>
    </location>
</feature>
<feature type="binding site" evidence="9">
    <location>
        <position position="221"/>
    </location>
    <ligand>
        <name>NADPH</name>
        <dbReference type="ChEBI" id="CHEBI:57783"/>
    </ligand>
</feature>
<feature type="binding site" evidence="9">
    <location>
        <position position="234"/>
    </location>
    <ligand>
        <name>1-deoxy-D-xylulose 5-phosphate</name>
        <dbReference type="ChEBI" id="CHEBI:57792"/>
    </ligand>
</feature>
<gene>
    <name evidence="9" type="primary">dxr</name>
    <name evidence="13" type="ORF">I7412_16055</name>
</gene>
<evidence type="ECO:0000256" key="4">
    <source>
        <dbReference type="ARBA" id="ARBA00022857"/>
    </source>
</evidence>
<dbReference type="InterPro" id="IPR013644">
    <property type="entry name" value="DXP_reductoisomerase_C"/>
</dbReference>
<feature type="binding site" evidence="9">
    <location>
        <position position="16"/>
    </location>
    <ligand>
        <name>NADPH</name>
        <dbReference type="ChEBI" id="CHEBI:57783"/>
    </ligand>
</feature>
<dbReference type="Gene3D" id="1.10.1740.10">
    <property type="match status" value="1"/>
</dbReference>
<dbReference type="AlphaFoldDB" id="A0A937RGV8"/>
<dbReference type="InterPro" id="IPR003821">
    <property type="entry name" value="DXP_reductoisomerase"/>
</dbReference>
<dbReference type="SUPFAM" id="SSF51735">
    <property type="entry name" value="NAD(P)-binding Rossmann-fold domains"/>
    <property type="match status" value="1"/>
</dbReference>
<dbReference type="Pfam" id="PF08436">
    <property type="entry name" value="DXP_redisom_C"/>
    <property type="match status" value="1"/>
</dbReference>
<evidence type="ECO:0000256" key="5">
    <source>
        <dbReference type="ARBA" id="ARBA00023002"/>
    </source>
</evidence>
<feature type="binding site" evidence="9">
    <location>
        <position position="18"/>
    </location>
    <ligand>
        <name>NADPH</name>
        <dbReference type="ChEBI" id="CHEBI:57783"/>
    </ligand>
</feature>
<dbReference type="InterPro" id="IPR036169">
    <property type="entry name" value="DXPR_C_sf"/>
</dbReference>
<feature type="binding site" evidence="9">
    <location>
        <position position="42"/>
    </location>
    <ligand>
        <name>NADPH</name>
        <dbReference type="ChEBI" id="CHEBI:57783"/>
    </ligand>
</feature>
<keyword evidence="5 9" id="KW-0560">Oxidoreductase</keyword>
<feature type="domain" description="1-deoxy-D-xylulose 5-phosphate reductoisomerase C-terminal" evidence="11">
    <location>
        <begin position="162"/>
        <end position="245"/>
    </location>
</feature>
<evidence type="ECO:0000256" key="7">
    <source>
        <dbReference type="ARBA" id="ARBA00023229"/>
    </source>
</evidence>
<feature type="binding site" evidence="9">
    <location>
        <position position="233"/>
    </location>
    <ligand>
        <name>1-deoxy-D-xylulose 5-phosphate</name>
        <dbReference type="ChEBI" id="CHEBI:57792"/>
    </ligand>
</feature>
<feature type="binding site" evidence="9">
    <location>
        <position position="237"/>
    </location>
    <ligand>
        <name>1-deoxy-D-xylulose 5-phosphate</name>
        <dbReference type="ChEBI" id="CHEBI:57792"/>
    </ligand>
</feature>
<dbReference type="FunFam" id="3.40.50.720:FF:000045">
    <property type="entry name" value="1-deoxy-D-xylulose 5-phosphate reductoisomerase"/>
    <property type="match status" value="1"/>
</dbReference>
<organism evidence="13 14">
    <name type="scientific">Frankia nepalensis</name>
    <dbReference type="NCBI Taxonomy" id="1836974"/>
    <lineage>
        <taxon>Bacteria</taxon>
        <taxon>Bacillati</taxon>
        <taxon>Actinomycetota</taxon>
        <taxon>Actinomycetes</taxon>
        <taxon>Frankiales</taxon>
        <taxon>Frankiaceae</taxon>
        <taxon>Frankia</taxon>
    </lineage>
</organism>
<dbReference type="GO" id="GO:0051484">
    <property type="term" value="P:isopentenyl diphosphate biosynthetic process, methylerythritol 4-phosphate pathway involved in terpenoid biosynthetic process"/>
    <property type="evidence" value="ECO:0007669"/>
    <property type="project" value="UniProtKB-ARBA"/>
</dbReference>
<evidence type="ECO:0000259" key="12">
    <source>
        <dbReference type="Pfam" id="PF13288"/>
    </source>
</evidence>
<keyword evidence="6 9" id="KW-0464">Manganese</keyword>
<keyword evidence="4 9" id="KW-0521">NADP</keyword>
<dbReference type="RefSeq" id="WP_203005822.1">
    <property type="nucleotide sequence ID" value="NZ_JADWYU010000103.1"/>
</dbReference>
<evidence type="ECO:0000256" key="6">
    <source>
        <dbReference type="ARBA" id="ARBA00023211"/>
    </source>
</evidence>
<feature type="binding site" evidence="9">
    <location>
        <position position="215"/>
    </location>
    <ligand>
        <name>1-deoxy-D-xylulose 5-phosphate</name>
        <dbReference type="ChEBI" id="CHEBI:57792"/>
    </ligand>
</feature>
<comment type="pathway">
    <text evidence="1 9">Isoprenoid biosynthesis; isopentenyl diphosphate biosynthesis via DXP pathway; isopentenyl diphosphate from 1-deoxy-D-xylulose 5-phosphate: step 1/6.</text>
</comment>
<dbReference type="GO" id="GO:0070402">
    <property type="term" value="F:NADPH binding"/>
    <property type="evidence" value="ECO:0007669"/>
    <property type="project" value="InterPro"/>
</dbReference>
<feature type="binding site" evidence="9">
    <location>
        <position position="140"/>
    </location>
    <ligand>
        <name>NADPH</name>
        <dbReference type="ChEBI" id="CHEBI:57783"/>
    </ligand>
</feature>
<dbReference type="NCBIfam" id="TIGR00243">
    <property type="entry name" value="Dxr"/>
    <property type="match status" value="1"/>
</dbReference>
<dbReference type="SUPFAM" id="SSF55347">
    <property type="entry name" value="Glyceraldehyde-3-phosphate dehydrogenase-like, C-terminal domain"/>
    <property type="match status" value="1"/>
</dbReference>
<feature type="binding site" evidence="9">
    <location>
        <position position="228"/>
    </location>
    <ligand>
        <name>1-deoxy-D-xylulose 5-phosphate</name>
        <dbReference type="ChEBI" id="CHEBI:57792"/>
    </ligand>
</feature>
<feature type="binding site" evidence="9">
    <location>
        <position position="19"/>
    </location>
    <ligand>
        <name>NADPH</name>
        <dbReference type="ChEBI" id="CHEBI:57783"/>
    </ligand>
</feature>
<comment type="function">
    <text evidence="9">Catalyzes the NADPH-dependent rearrangement and reduction of 1-deoxy-D-xylulose-5-phosphate (DXP) to 2-C-methyl-D-erythritol 4-phosphate (MEP).</text>
</comment>
<dbReference type="Pfam" id="PF02670">
    <property type="entry name" value="DXP_reductoisom"/>
    <property type="match status" value="1"/>
</dbReference>
<dbReference type="Proteomes" id="UP000604475">
    <property type="component" value="Unassembled WGS sequence"/>
</dbReference>
<evidence type="ECO:0000313" key="13">
    <source>
        <dbReference type="EMBL" id="MBL7628639.1"/>
    </source>
</evidence>
<comment type="caution">
    <text evidence="9">Lacks conserved residue(s) required for the propagation of feature annotation.</text>
</comment>
<dbReference type="EC" id="1.1.1.267" evidence="9"/>
<dbReference type="GO" id="GO:0030145">
    <property type="term" value="F:manganese ion binding"/>
    <property type="evidence" value="ECO:0007669"/>
    <property type="project" value="TreeGrafter"/>
</dbReference>
<dbReference type="Pfam" id="PF13288">
    <property type="entry name" value="DXPR_C"/>
    <property type="match status" value="1"/>
</dbReference>
<dbReference type="SUPFAM" id="SSF69055">
    <property type="entry name" value="1-deoxy-D-xylulose-5-phosphate reductoisomerase, C-terminal domain"/>
    <property type="match status" value="1"/>
</dbReference>
<accession>A0A937RGV8</accession>
<dbReference type="PANTHER" id="PTHR30525:SF0">
    <property type="entry name" value="1-DEOXY-D-XYLULOSE 5-PHOSPHATE REDUCTOISOMERASE, CHLOROPLASTIC"/>
    <property type="match status" value="1"/>
</dbReference>
<evidence type="ECO:0000313" key="14">
    <source>
        <dbReference type="Proteomes" id="UP000604475"/>
    </source>
</evidence>
<sequence length="408" mass="43301">MSQPRVVREVVLLGSTGSIGTQAIDVVRRNPDKFRVVGLLGGGGRVDLLAQQALDLGVEVVGVAAASAAQDLQIAFYAEASKRGFRRGEFAVPKILAGPEAAIEIAAWPCDVVLNGVTGSVGLAPTLSALAAGRTVALANKESLVAGGPLVLDALDGDPDRLIPVDSEHSALAQCLRGGRREEVRKLVLTASGGPFRGKRREELAAVTREQALAHPTWDMGPFVTINSATLMNKGLELIEAHLFFGVPYDDIAVVVHPQSLVHSMVEFYDGSTIAQVSPPDMRLPIALALGWPDRVPEAQRPMDWTTAQTMTFFPLDDEAFPSVGLARDSGKRGGTAPAVFNAANEEAVGAFLAGKLPFVRIVDIVAEVLSEHEVIAKPTLEEVYATEREARAAAGRLIEREGTVVSR</sequence>
<feature type="binding site" evidence="9">
    <location>
        <position position="168"/>
    </location>
    <ligand>
        <name>Mn(2+)</name>
        <dbReference type="ChEBI" id="CHEBI:29035"/>
    </ligand>
</feature>
<keyword evidence="14" id="KW-1185">Reference proteome</keyword>
<comment type="similarity">
    <text evidence="2 9">Belongs to the DXR family.</text>
</comment>
<proteinExistence type="inferred from homology"/>
<keyword evidence="3 9" id="KW-0479">Metal-binding</keyword>
<evidence type="ECO:0000259" key="11">
    <source>
        <dbReference type="Pfam" id="PF08436"/>
    </source>
</evidence>
<feature type="binding site" evidence="9">
    <location>
        <position position="237"/>
    </location>
    <ligand>
        <name>Mn(2+)</name>
        <dbReference type="ChEBI" id="CHEBI:29035"/>
    </ligand>
</feature>
<feature type="binding site" evidence="9">
    <location>
        <position position="168"/>
    </location>
    <ligand>
        <name>1-deoxy-D-xylulose 5-phosphate</name>
        <dbReference type="ChEBI" id="CHEBI:57792"/>
    </ligand>
</feature>
<dbReference type="GO" id="GO:0030604">
    <property type="term" value="F:1-deoxy-D-xylulose-5-phosphate reductoisomerase activity"/>
    <property type="evidence" value="ECO:0007669"/>
    <property type="project" value="UniProtKB-UniRule"/>
</dbReference>
<dbReference type="InterPro" id="IPR026877">
    <property type="entry name" value="DXPR_C"/>
</dbReference>
<evidence type="ECO:0000256" key="8">
    <source>
        <dbReference type="ARBA" id="ARBA00048543"/>
    </source>
</evidence>
<comment type="cofactor">
    <cofactor evidence="9">
        <name>Mg(2+)</name>
        <dbReference type="ChEBI" id="CHEBI:18420"/>
    </cofactor>
    <cofactor evidence="9">
        <name>Mn(2+)</name>
        <dbReference type="ChEBI" id="CHEBI:29035"/>
    </cofactor>
</comment>
<feature type="domain" description="1-deoxy-D-xylulose 5-phosphate reductoisomerase N-terminal" evidence="10">
    <location>
        <begin position="10"/>
        <end position="148"/>
    </location>
</feature>
<feature type="binding site" evidence="9">
    <location>
        <position position="167"/>
    </location>
    <ligand>
        <name>1-deoxy-D-xylulose 5-phosphate</name>
        <dbReference type="ChEBI" id="CHEBI:57792"/>
    </ligand>
</feature>
<comment type="caution">
    <text evidence="13">The sequence shown here is derived from an EMBL/GenBank/DDBJ whole genome shotgun (WGS) entry which is preliminary data.</text>
</comment>
<keyword evidence="9" id="KW-0460">Magnesium</keyword>
<evidence type="ECO:0000256" key="2">
    <source>
        <dbReference type="ARBA" id="ARBA00006825"/>
    </source>
</evidence>
<dbReference type="PANTHER" id="PTHR30525">
    <property type="entry name" value="1-DEOXY-D-XYLULOSE 5-PHOSPHATE REDUCTOISOMERASE"/>
    <property type="match status" value="1"/>
</dbReference>
<evidence type="ECO:0000256" key="9">
    <source>
        <dbReference type="HAMAP-Rule" id="MF_00183"/>
    </source>
</evidence>